<proteinExistence type="predicted"/>
<dbReference type="Gene3D" id="2.60.40.3940">
    <property type="match status" value="1"/>
</dbReference>
<organism evidence="2 3">
    <name type="scientific">Sphingomonas jatrophae</name>
    <dbReference type="NCBI Taxonomy" id="1166337"/>
    <lineage>
        <taxon>Bacteria</taxon>
        <taxon>Pseudomonadati</taxon>
        <taxon>Pseudomonadota</taxon>
        <taxon>Alphaproteobacteria</taxon>
        <taxon>Sphingomonadales</taxon>
        <taxon>Sphingomonadaceae</taxon>
        <taxon>Sphingomonas</taxon>
    </lineage>
</organism>
<dbReference type="Pfam" id="PF21882">
    <property type="entry name" value="Gp53-like_C"/>
    <property type="match status" value="1"/>
</dbReference>
<evidence type="ECO:0000313" key="2">
    <source>
        <dbReference type="EMBL" id="SFR79781.1"/>
    </source>
</evidence>
<dbReference type="Proteomes" id="UP000198824">
    <property type="component" value="Unassembled WGS sequence"/>
</dbReference>
<feature type="domain" description="Putative tail fiber protein gp53-like C-terminal" evidence="1">
    <location>
        <begin position="537"/>
        <end position="617"/>
    </location>
</feature>
<name>A0A1I6JLK5_9SPHN</name>
<dbReference type="RefSeq" id="WP_093310087.1">
    <property type="nucleotide sequence ID" value="NZ_FOZG01000001.1"/>
</dbReference>
<keyword evidence="3" id="KW-1185">Reference proteome</keyword>
<reference evidence="2 3" key="1">
    <citation type="submission" date="2016-10" db="EMBL/GenBank/DDBJ databases">
        <authorList>
            <person name="de Groot N.N."/>
        </authorList>
    </citation>
    <scope>NUCLEOTIDE SEQUENCE [LARGE SCALE GENOMIC DNA]</scope>
    <source>
        <strain evidence="2 3">S5-249</strain>
    </source>
</reference>
<dbReference type="InterPro" id="IPR054075">
    <property type="entry name" value="Gp53-like_C"/>
</dbReference>
<dbReference type="OrthoDB" id="6174642at2"/>
<dbReference type="STRING" id="1166337.SAMN05192580_0458"/>
<sequence length="618" mass="62695">MALILVITSVGRAALVNAHNTGTLPVLLSHVGFSPLASAPSAASTTLPGEVKRIATFSGTDVADDTMHVLVQDTSPDSYTVRSFGLYLADGTLFAAYGQAGPIIEKSAQADMMLAIDVKFDDIDADAITFGDATFISPPATETVAGVLELATQTETTAGTDTQRAVTPKTLSGAMTARLASYARLDGATFTGAVTFNQPIVATTPNAGSTGGVRLRGNPVSGEAILQILTPDGQGQWGWMAFTAAGSFKWNANTVWHAGNDGAGSALDADLLDGQHGSYYTDIVGRLGFTPFNRDGGQVLGSVNVRDQVYASTPNDGTSGGIALRGNAASGQAILQIRTPDGQGQWGWMSFNAAGGISYSGNTVWHAGNDGSGSGLDADLLDGRDSTSFASVAGTAFTGAITAPSVEASSTGDVGQLICHRPGTVLYTVGGIGDGFSWGAKRNDKAQPAIGIDGNYNAYVTTHLTVGGNLIVPTGNGYVGDGLMWAASNDGSGSGLDADLLDGLHASSFASASHTHGASDIADAFTGSLQQNGYVALPGGLILQWGRFNAPANSGASVAFPTPFPNACFSAVVSGGISDAGAQDNFTTVLADTISAAGFQAFNADGTSSACTFFAVGF</sequence>
<gene>
    <name evidence="2" type="ORF">SAMN05192580_0458</name>
</gene>
<dbReference type="EMBL" id="FOZG01000001">
    <property type="protein sequence ID" value="SFR79781.1"/>
    <property type="molecule type" value="Genomic_DNA"/>
</dbReference>
<evidence type="ECO:0000313" key="3">
    <source>
        <dbReference type="Proteomes" id="UP000198824"/>
    </source>
</evidence>
<protein>
    <recommendedName>
        <fullName evidence="1">Putative tail fiber protein gp53-like C-terminal domain-containing protein</fullName>
    </recommendedName>
</protein>
<accession>A0A1I6JLK5</accession>
<dbReference type="AlphaFoldDB" id="A0A1I6JLK5"/>
<evidence type="ECO:0000259" key="1">
    <source>
        <dbReference type="Pfam" id="PF21882"/>
    </source>
</evidence>